<gene>
    <name evidence="13" type="ORF">ElyMa_003079400</name>
</gene>
<evidence type="ECO:0000256" key="2">
    <source>
        <dbReference type="ARBA" id="ARBA00022475"/>
    </source>
</evidence>
<dbReference type="AlphaFoldDB" id="A0AAV4IR56"/>
<evidence type="ECO:0000256" key="1">
    <source>
        <dbReference type="ARBA" id="ARBA00004651"/>
    </source>
</evidence>
<proteinExistence type="inferred from homology"/>
<keyword evidence="2" id="KW-1003">Cell membrane</keyword>
<dbReference type="PANTHER" id="PTHR24241:SF161">
    <property type="entry name" value="G-PROTEIN COUPLED RECEPTORS FAMILY 1 PROFILE DOMAIN-CONTAINING PROTEIN"/>
    <property type="match status" value="1"/>
</dbReference>
<comment type="similarity">
    <text evidence="10">Belongs to the G-protein coupled receptor 1 family. Vasopressin/oxytocin receptor subfamily.</text>
</comment>
<comment type="caution">
    <text evidence="13">The sequence shown here is derived from an EMBL/GenBank/DDBJ whole genome shotgun (WGS) entry which is preliminary data.</text>
</comment>
<evidence type="ECO:0000256" key="6">
    <source>
        <dbReference type="ARBA" id="ARBA00023136"/>
    </source>
</evidence>
<dbReference type="InterPro" id="IPR017452">
    <property type="entry name" value="GPCR_Rhodpsn_7TM"/>
</dbReference>
<evidence type="ECO:0000256" key="9">
    <source>
        <dbReference type="ARBA" id="ARBA00023224"/>
    </source>
</evidence>
<keyword evidence="14" id="KW-1185">Reference proteome</keyword>
<dbReference type="GO" id="GO:0005000">
    <property type="term" value="F:vasopressin receptor activity"/>
    <property type="evidence" value="ECO:0007669"/>
    <property type="project" value="InterPro"/>
</dbReference>
<evidence type="ECO:0000256" key="4">
    <source>
        <dbReference type="ARBA" id="ARBA00022989"/>
    </source>
</evidence>
<feature type="domain" description="G-protein coupled receptors family 1 profile" evidence="12">
    <location>
        <begin position="525"/>
        <end position="586"/>
    </location>
</feature>
<comment type="subcellular location">
    <subcellularLocation>
        <location evidence="1 10">Cell membrane</location>
        <topology evidence="1 10">Multi-pass membrane protein</topology>
    </subcellularLocation>
</comment>
<dbReference type="Gene3D" id="1.20.1070.10">
    <property type="entry name" value="Rhodopsin 7-helix transmembrane proteins"/>
    <property type="match status" value="1"/>
</dbReference>
<organism evidence="13 14">
    <name type="scientific">Elysia marginata</name>
    <dbReference type="NCBI Taxonomy" id="1093978"/>
    <lineage>
        <taxon>Eukaryota</taxon>
        <taxon>Metazoa</taxon>
        <taxon>Spiralia</taxon>
        <taxon>Lophotrochozoa</taxon>
        <taxon>Mollusca</taxon>
        <taxon>Gastropoda</taxon>
        <taxon>Heterobranchia</taxon>
        <taxon>Euthyneura</taxon>
        <taxon>Panpulmonata</taxon>
        <taxon>Sacoglossa</taxon>
        <taxon>Placobranchoidea</taxon>
        <taxon>Plakobranchidae</taxon>
        <taxon>Elysia</taxon>
    </lineage>
</organism>
<feature type="region of interest" description="Disordered" evidence="11">
    <location>
        <begin position="211"/>
        <end position="235"/>
    </location>
</feature>
<feature type="region of interest" description="Disordered" evidence="11">
    <location>
        <begin position="279"/>
        <end position="298"/>
    </location>
</feature>
<dbReference type="PRINTS" id="PR00896">
    <property type="entry name" value="VASOPRESSINR"/>
</dbReference>
<keyword evidence="6 10" id="KW-0472">Membrane</keyword>
<feature type="compositionally biased region" description="Polar residues" evidence="11">
    <location>
        <begin position="16"/>
        <end position="27"/>
    </location>
</feature>
<evidence type="ECO:0000313" key="14">
    <source>
        <dbReference type="Proteomes" id="UP000762676"/>
    </source>
</evidence>
<dbReference type="PROSITE" id="PS50262">
    <property type="entry name" value="G_PROTEIN_RECEP_F1_2"/>
    <property type="match status" value="1"/>
</dbReference>
<feature type="compositionally biased region" description="Polar residues" evidence="11">
    <location>
        <begin position="50"/>
        <end position="67"/>
    </location>
</feature>
<feature type="region of interest" description="Disordered" evidence="11">
    <location>
        <begin position="50"/>
        <end position="86"/>
    </location>
</feature>
<accession>A0AAV4IR56</accession>
<feature type="region of interest" description="Disordered" evidence="11">
    <location>
        <begin position="1"/>
        <end position="38"/>
    </location>
</feature>
<feature type="compositionally biased region" description="Polar residues" evidence="11">
    <location>
        <begin position="288"/>
        <end position="298"/>
    </location>
</feature>
<feature type="transmembrane region" description="Helical" evidence="10">
    <location>
        <begin position="534"/>
        <end position="555"/>
    </location>
</feature>
<feature type="compositionally biased region" description="Basic and acidic residues" evidence="11">
    <location>
        <begin position="690"/>
        <end position="703"/>
    </location>
</feature>
<evidence type="ECO:0000256" key="7">
    <source>
        <dbReference type="ARBA" id="ARBA00023170"/>
    </source>
</evidence>
<dbReference type="PRINTS" id="PR00237">
    <property type="entry name" value="GPCRRHODOPSN"/>
</dbReference>
<dbReference type="GO" id="GO:0042277">
    <property type="term" value="F:peptide binding"/>
    <property type="evidence" value="ECO:0007669"/>
    <property type="project" value="TreeGrafter"/>
</dbReference>
<keyword evidence="8 10" id="KW-0325">Glycoprotein</keyword>
<keyword evidence="7 10" id="KW-0675">Receptor</keyword>
<dbReference type="EMBL" id="BMAT01006367">
    <property type="protein sequence ID" value="GFS11187.1"/>
    <property type="molecule type" value="Genomic_DNA"/>
</dbReference>
<feature type="region of interest" description="Disordered" evidence="11">
    <location>
        <begin position="670"/>
        <end position="703"/>
    </location>
</feature>
<keyword evidence="9 10" id="KW-0807">Transducer</keyword>
<feature type="compositionally biased region" description="Basic and acidic residues" evidence="11">
    <location>
        <begin position="218"/>
        <end position="227"/>
    </location>
</feature>
<feature type="transmembrane region" description="Helical" evidence="10">
    <location>
        <begin position="567"/>
        <end position="589"/>
    </location>
</feature>
<dbReference type="InterPro" id="IPR001817">
    <property type="entry name" value="Vasoprsn_rcpt"/>
</dbReference>
<keyword evidence="5 10" id="KW-0297">G-protein coupled receptor</keyword>
<evidence type="ECO:0000256" key="10">
    <source>
        <dbReference type="RuleBase" id="RU046427"/>
    </source>
</evidence>
<sequence length="703" mass="77319">MLLQDQSSQRVRRTPSPATTNSPQTPVRHQRNAAAAEAAAVDIPSSCLSLTPSETNGKSTSNTSFDVENSHKEISRLPDASDNTSTCLDARAVPSTVPIAAPVNAEKHKNWSSNDKYKESVKKAPSKSNFVAHSAQRTSSLLDMGEKSLSTTAIPHCDRKKYSPCSYETEMTSCSSRNLDHAMIDSLGMDGIEMCHLESTYPQRRSYYSQEDLSAHGNTRDVPKDPGVDSTQCKSQRRTLLSSKCLKGHLTHCGNSSSLTSSGSRSWSNLVSKGNSPFDLTDFESHEPTQSSVENDASSTRFKEINTSCRCSLAESLVNDVQQPSVLYHVENKTRFPHRSALCSINRPDVGKQSEGDPLGITYQAKGIDQQAQECSACNTCKLCETNISSHLNFTPTMPDSSDPMLKDHKLNSTQHSTSPYSPSKHYHKAAPNNSKIIQCYTEQYAIKSVSDTKNNLERSKIQVCLAATAESPRFAIKSSCSRSPCNSSINGRLDSGLSSAMGHHPSRTPRSPSPYDKHVGPGISRAKLKTVKMTVTVVICYVVCWAPFFVGQMWAAFDEKAYQGDFLAIILLLASMNSCTNPWIYTVFSDSLCRRTDQVLRGPCRCLSSCCRRLGCRCTLCRRRNQLERSDTEKRTSLVSSTIGLRSSVKSKKSLAQFGESMKVFVGSKGSYSQRSDFKSSARKNGKYKPPDGCRSRTDDNC</sequence>
<evidence type="ECO:0000313" key="13">
    <source>
        <dbReference type="EMBL" id="GFS11187.1"/>
    </source>
</evidence>
<dbReference type="GO" id="GO:0005886">
    <property type="term" value="C:plasma membrane"/>
    <property type="evidence" value="ECO:0007669"/>
    <property type="project" value="UniProtKB-SubCell"/>
</dbReference>
<evidence type="ECO:0000256" key="11">
    <source>
        <dbReference type="SAM" id="MobiDB-lite"/>
    </source>
</evidence>
<protein>
    <submittedName>
        <fullName evidence="13">Vasopressin V2 receptor-like</fullName>
    </submittedName>
</protein>
<evidence type="ECO:0000256" key="8">
    <source>
        <dbReference type="ARBA" id="ARBA00023180"/>
    </source>
</evidence>
<dbReference type="InterPro" id="IPR000276">
    <property type="entry name" value="GPCR_Rhodpsn"/>
</dbReference>
<dbReference type="GO" id="GO:0032870">
    <property type="term" value="P:cellular response to hormone stimulus"/>
    <property type="evidence" value="ECO:0007669"/>
    <property type="project" value="TreeGrafter"/>
</dbReference>
<dbReference type="Pfam" id="PF00001">
    <property type="entry name" value="7tm_1"/>
    <property type="match status" value="1"/>
</dbReference>
<feature type="region of interest" description="Disordered" evidence="11">
    <location>
        <begin position="497"/>
        <end position="517"/>
    </location>
</feature>
<dbReference type="PANTHER" id="PTHR24241">
    <property type="entry name" value="NEUROPEPTIDE RECEPTOR-RELATED G-PROTEIN COUPLED RECEPTOR"/>
    <property type="match status" value="1"/>
</dbReference>
<evidence type="ECO:0000256" key="3">
    <source>
        <dbReference type="ARBA" id="ARBA00022692"/>
    </source>
</evidence>
<evidence type="ECO:0000256" key="5">
    <source>
        <dbReference type="ARBA" id="ARBA00023040"/>
    </source>
</evidence>
<dbReference type="Proteomes" id="UP000762676">
    <property type="component" value="Unassembled WGS sequence"/>
</dbReference>
<comment type="caution">
    <text evidence="10">Lacks conserved residue(s) required for the propagation of feature annotation.</text>
</comment>
<evidence type="ECO:0000259" key="12">
    <source>
        <dbReference type="PROSITE" id="PS50262"/>
    </source>
</evidence>
<dbReference type="SUPFAM" id="SSF81321">
    <property type="entry name" value="Family A G protein-coupled receptor-like"/>
    <property type="match status" value="1"/>
</dbReference>
<reference evidence="13 14" key="1">
    <citation type="journal article" date="2021" name="Elife">
        <title>Chloroplast acquisition without the gene transfer in kleptoplastic sea slugs, Plakobranchus ocellatus.</title>
        <authorList>
            <person name="Maeda T."/>
            <person name="Takahashi S."/>
            <person name="Yoshida T."/>
            <person name="Shimamura S."/>
            <person name="Takaki Y."/>
            <person name="Nagai Y."/>
            <person name="Toyoda A."/>
            <person name="Suzuki Y."/>
            <person name="Arimoto A."/>
            <person name="Ishii H."/>
            <person name="Satoh N."/>
            <person name="Nishiyama T."/>
            <person name="Hasebe M."/>
            <person name="Maruyama T."/>
            <person name="Minagawa J."/>
            <person name="Obokata J."/>
            <person name="Shigenobu S."/>
        </authorList>
    </citation>
    <scope>NUCLEOTIDE SEQUENCE [LARGE SCALE GENOMIC DNA]</scope>
</reference>
<keyword evidence="4 10" id="KW-1133">Transmembrane helix</keyword>
<keyword evidence="3 10" id="KW-0812">Transmembrane</keyword>
<name>A0AAV4IR56_9GAST</name>